<reference evidence="3 5" key="2">
    <citation type="submission" date="2017-04" db="EMBL/GenBank/DDBJ databases">
        <title>Genome Sequence of Marinobacter salarius strain SMR5 Isolated from a culture of the Diatom Skeletonema marinoi.</title>
        <authorList>
            <person name="Topel M."/>
            <person name="Pinder M.I.M."/>
            <person name="Johansson O.N."/>
            <person name="Kourtchenko O."/>
            <person name="Godhe A."/>
            <person name="Clarke A.K."/>
        </authorList>
    </citation>
    <scope>NUCLEOTIDE SEQUENCE [LARGE SCALE GENOMIC DNA]</scope>
    <source>
        <strain evidence="3 5">SMR5</strain>
    </source>
</reference>
<gene>
    <name evidence="2" type="ORF">AU15_16860</name>
    <name evidence="3" type="ORF">MARSALSMR5_03074</name>
</gene>
<organism evidence="2 4">
    <name type="scientific">Marinobacter salarius</name>
    <dbReference type="NCBI Taxonomy" id="1420917"/>
    <lineage>
        <taxon>Bacteria</taxon>
        <taxon>Pseudomonadati</taxon>
        <taxon>Pseudomonadota</taxon>
        <taxon>Gammaproteobacteria</taxon>
        <taxon>Pseudomonadales</taxon>
        <taxon>Marinobacteraceae</taxon>
        <taxon>Marinobacter</taxon>
    </lineage>
</organism>
<evidence type="ECO:0000313" key="2">
    <source>
        <dbReference type="EMBL" id="AHI33308.1"/>
    </source>
</evidence>
<dbReference type="Proteomes" id="UP000035081">
    <property type="component" value="Chromosome"/>
</dbReference>
<keyword evidence="1" id="KW-0812">Transmembrane</keyword>
<dbReference type="HOGENOM" id="CLU_3397344_0_0_6"/>
<name>W5Z4C0_9GAMM</name>
<dbReference type="KEGG" id="msr:AU15_16860"/>
<dbReference type="Proteomes" id="UP000193100">
    <property type="component" value="Chromosome"/>
</dbReference>
<dbReference type="AlphaFoldDB" id="W5Z4C0"/>
<dbReference type="EMBL" id="CP020931">
    <property type="protein sequence ID" value="ARM85119.1"/>
    <property type="molecule type" value="Genomic_DNA"/>
</dbReference>
<sequence length="31" mass="3255">MTPEEEAIEGLKLAAGAGVFVLIIASLLVLW</sequence>
<dbReference type="EMBL" id="CP007152">
    <property type="protein sequence ID" value="AHI33308.1"/>
    <property type="molecule type" value="Genomic_DNA"/>
</dbReference>
<evidence type="ECO:0000313" key="4">
    <source>
        <dbReference type="Proteomes" id="UP000035081"/>
    </source>
</evidence>
<evidence type="ECO:0000313" key="3">
    <source>
        <dbReference type="EMBL" id="ARM85119.1"/>
    </source>
</evidence>
<keyword evidence="1" id="KW-0472">Membrane</keyword>
<proteinExistence type="predicted"/>
<evidence type="ECO:0000256" key="1">
    <source>
        <dbReference type="SAM" id="Phobius"/>
    </source>
</evidence>
<reference evidence="2 4" key="1">
    <citation type="journal article" date="2014" name="Genome Announc.">
        <title>Draft Genome Sequences of Marinobacter similis A3d10T and Marinobacter salarius R9SW1T.</title>
        <authorList>
            <person name="Ivanova E.P."/>
            <person name="Ng H.J."/>
            <person name="Webb H.K."/>
            <person name="Feng G."/>
            <person name="Oshima K."/>
            <person name="Hattori M."/>
            <person name="Ohkuma M."/>
            <person name="Sergeev A.F."/>
            <person name="Mikhailov V.V."/>
            <person name="Crawford R.J."/>
            <person name="Sawabe T."/>
        </authorList>
    </citation>
    <scope>NUCLEOTIDE SEQUENCE [LARGE SCALE GENOMIC DNA]</scope>
    <source>
        <strain evidence="4">A3d10 and R9SW1</strain>
        <strain evidence="2">R9SW1</strain>
    </source>
</reference>
<feature type="transmembrane region" description="Helical" evidence="1">
    <location>
        <begin position="12"/>
        <end position="30"/>
    </location>
</feature>
<protein>
    <submittedName>
        <fullName evidence="2">Uncharacterized protein</fullName>
    </submittedName>
</protein>
<keyword evidence="1" id="KW-1133">Transmembrane helix</keyword>
<accession>W5Z4C0</accession>
<evidence type="ECO:0000313" key="5">
    <source>
        <dbReference type="Proteomes" id="UP000193100"/>
    </source>
</evidence>